<dbReference type="AlphaFoldDB" id="A0A3G8M9X0"/>
<evidence type="ECO:0000256" key="2">
    <source>
        <dbReference type="ARBA" id="ARBA00022670"/>
    </source>
</evidence>
<dbReference type="GO" id="GO:0006508">
    <property type="term" value="P:proteolysis"/>
    <property type="evidence" value="ECO:0007669"/>
    <property type="project" value="UniProtKB-KW"/>
</dbReference>
<evidence type="ECO:0000256" key="1">
    <source>
        <dbReference type="ARBA" id="ARBA00001947"/>
    </source>
</evidence>
<evidence type="ECO:0000256" key="5">
    <source>
        <dbReference type="ARBA" id="ARBA00022833"/>
    </source>
</evidence>
<comment type="cofactor">
    <cofactor evidence="1">
        <name>Zn(2+)</name>
        <dbReference type="ChEBI" id="CHEBI:29105"/>
    </cofactor>
</comment>
<feature type="coiled-coil region" evidence="7">
    <location>
        <begin position="47"/>
        <end position="116"/>
    </location>
</feature>
<keyword evidence="7" id="KW-0175">Coiled coil</keyword>
<evidence type="ECO:0000256" key="4">
    <source>
        <dbReference type="ARBA" id="ARBA00022801"/>
    </source>
</evidence>
<keyword evidence="3" id="KW-0479">Metal-binding</keyword>
<dbReference type="Pfam" id="PF01551">
    <property type="entry name" value="Peptidase_M23"/>
    <property type="match status" value="1"/>
</dbReference>
<keyword evidence="5" id="KW-0862">Zinc</keyword>
<dbReference type="GO" id="GO:0046872">
    <property type="term" value="F:metal ion binding"/>
    <property type="evidence" value="ECO:0007669"/>
    <property type="project" value="UniProtKB-KW"/>
</dbReference>
<dbReference type="InterPro" id="IPR050570">
    <property type="entry name" value="Cell_wall_metabolism_enzyme"/>
</dbReference>
<accession>A0A3G8M9X0</accession>
<dbReference type="EMBL" id="CP034086">
    <property type="protein sequence ID" value="AZG78012.1"/>
    <property type="molecule type" value="Genomic_DNA"/>
</dbReference>
<dbReference type="PANTHER" id="PTHR21666">
    <property type="entry name" value="PEPTIDASE-RELATED"/>
    <property type="match status" value="1"/>
</dbReference>
<sequence length="455" mass="49070">MPRTDMSVSSMAGNQATERGLISAALFAISVAFSAHAEQQGPDAKDISSKQQELRGVEDTMGAAQERARRLEEQLVDHAAARERLNGALIEATQRLQETESRAAEIEERLSALTENERKIVSSLESRRGLIMEILTVLQRMGRKPPPALIARPNEILEAVRASLALGALLPQMRAEARQLQRDLSELEQVRDGVRRERERLAEQQASLSAQRERLAPMIGERQEALSTAQSALQAETERARTLAQRATSLKDLISRMEADSAAARRAAEAARKADDERTKAQAMLSERERLKALSAPFKDPARLAPAVAFIDLKGRLPAPAAGSVVRRFGAPDGFGGKEKGLSIAARENGVVIAPCDGWIAFSGPYRSYGQLLIINAGGGYYVVLAGMSRTNVNVGQFVLAGEPVASMGDGAAQTAATIAIGAKQPILYVEFRKDGASIDSGPWWAKSDSRKVGG</sequence>
<reference evidence="9 10" key="1">
    <citation type="submission" date="2018-11" db="EMBL/GenBank/DDBJ databases">
        <title>Genome squencing of methanotrophic bacteria isolated from alkaline groundwater in Korea.</title>
        <authorList>
            <person name="Nguyen L.N."/>
        </authorList>
    </citation>
    <scope>NUCLEOTIDE SEQUENCE [LARGE SCALE GENOMIC DNA]</scope>
    <source>
        <strain evidence="9 10">GW6</strain>
    </source>
</reference>
<proteinExistence type="predicted"/>
<feature type="coiled-coil region" evidence="7">
    <location>
        <begin position="170"/>
        <end position="214"/>
    </location>
</feature>
<dbReference type="PANTHER" id="PTHR21666:SF288">
    <property type="entry name" value="CELL DIVISION PROTEIN YTFB"/>
    <property type="match status" value="1"/>
</dbReference>
<dbReference type="Gene3D" id="2.70.70.10">
    <property type="entry name" value="Glucose Permease (Domain IIA)"/>
    <property type="match status" value="1"/>
</dbReference>
<dbReference type="GO" id="GO:0004222">
    <property type="term" value="F:metalloendopeptidase activity"/>
    <property type="evidence" value="ECO:0007669"/>
    <property type="project" value="TreeGrafter"/>
</dbReference>
<name>A0A3G8M9X0_9HYPH</name>
<dbReference type="SUPFAM" id="SSF51261">
    <property type="entry name" value="Duplicated hybrid motif"/>
    <property type="match status" value="1"/>
</dbReference>
<protein>
    <recommendedName>
        <fullName evidence="8">M23ase beta-sheet core domain-containing protein</fullName>
    </recommendedName>
</protein>
<dbReference type="InterPro" id="IPR016047">
    <property type="entry name" value="M23ase_b-sheet_dom"/>
</dbReference>
<dbReference type="CDD" id="cd12797">
    <property type="entry name" value="M23_peptidase"/>
    <property type="match status" value="1"/>
</dbReference>
<evidence type="ECO:0000256" key="7">
    <source>
        <dbReference type="SAM" id="Coils"/>
    </source>
</evidence>
<evidence type="ECO:0000313" key="9">
    <source>
        <dbReference type="EMBL" id="AZG78012.1"/>
    </source>
</evidence>
<organism evidence="9 10">
    <name type="scientific">Methylocystis rosea</name>
    <dbReference type="NCBI Taxonomy" id="173366"/>
    <lineage>
        <taxon>Bacteria</taxon>
        <taxon>Pseudomonadati</taxon>
        <taxon>Pseudomonadota</taxon>
        <taxon>Alphaproteobacteria</taxon>
        <taxon>Hyphomicrobiales</taxon>
        <taxon>Methylocystaceae</taxon>
        <taxon>Methylocystis</taxon>
    </lineage>
</organism>
<evidence type="ECO:0000313" key="10">
    <source>
        <dbReference type="Proteomes" id="UP000273982"/>
    </source>
</evidence>
<gene>
    <name evidence="9" type="ORF">EHO51_15405</name>
</gene>
<keyword evidence="2" id="KW-0645">Protease</keyword>
<evidence type="ECO:0000256" key="3">
    <source>
        <dbReference type="ARBA" id="ARBA00022723"/>
    </source>
</evidence>
<keyword evidence="4" id="KW-0378">Hydrolase</keyword>
<keyword evidence="6" id="KW-0482">Metalloprotease</keyword>
<dbReference type="Proteomes" id="UP000273982">
    <property type="component" value="Chromosome"/>
</dbReference>
<feature type="domain" description="M23ase beta-sheet core" evidence="8">
    <location>
        <begin position="339"/>
        <end position="440"/>
    </location>
</feature>
<evidence type="ECO:0000256" key="6">
    <source>
        <dbReference type="ARBA" id="ARBA00023049"/>
    </source>
</evidence>
<dbReference type="KEGG" id="mros:EHO51_15405"/>
<evidence type="ECO:0000259" key="8">
    <source>
        <dbReference type="Pfam" id="PF01551"/>
    </source>
</evidence>
<dbReference type="InterPro" id="IPR011055">
    <property type="entry name" value="Dup_hybrid_motif"/>
</dbReference>